<feature type="transmembrane region" description="Helical" evidence="8">
    <location>
        <begin position="32"/>
        <end position="54"/>
    </location>
</feature>
<dbReference type="Gene3D" id="3.40.720.10">
    <property type="entry name" value="Alkaline Phosphatase, subunit A"/>
    <property type="match status" value="1"/>
</dbReference>
<feature type="transmembrane region" description="Helical" evidence="8">
    <location>
        <begin position="69"/>
        <end position="89"/>
    </location>
</feature>
<dbReference type="Pfam" id="PF08019">
    <property type="entry name" value="EptA_B_N"/>
    <property type="match status" value="1"/>
</dbReference>
<name>A0A554WYZ4_9BURK</name>
<keyword evidence="3" id="KW-0997">Cell inner membrane</keyword>
<evidence type="ECO:0000256" key="6">
    <source>
        <dbReference type="ARBA" id="ARBA00022989"/>
    </source>
</evidence>
<reference evidence="11 12" key="1">
    <citation type="submission" date="2019-07" db="EMBL/GenBank/DDBJ databases">
        <title>Tepidimonas taiwanensis I1-1 draft genome.</title>
        <authorList>
            <person name="Da Costa M.S."/>
            <person name="Froufe H.J.C."/>
            <person name="Egas C."/>
            <person name="Albuquerque L."/>
        </authorList>
    </citation>
    <scope>NUCLEOTIDE SEQUENCE [LARGE SCALE GENOMIC DNA]</scope>
    <source>
        <strain evidence="11 12">I1-1</strain>
    </source>
</reference>
<evidence type="ECO:0000256" key="5">
    <source>
        <dbReference type="ARBA" id="ARBA00022692"/>
    </source>
</evidence>
<dbReference type="SUPFAM" id="SSF53649">
    <property type="entry name" value="Alkaline phosphatase-like"/>
    <property type="match status" value="1"/>
</dbReference>
<evidence type="ECO:0000256" key="3">
    <source>
        <dbReference type="ARBA" id="ARBA00022519"/>
    </source>
</evidence>
<evidence type="ECO:0000313" key="11">
    <source>
        <dbReference type="EMBL" id="TSE28799.1"/>
    </source>
</evidence>
<keyword evidence="4 11" id="KW-0808">Transferase</keyword>
<accession>A0A554WYZ4</accession>
<dbReference type="AlphaFoldDB" id="A0A554WYZ4"/>
<keyword evidence="5 8" id="KW-0812">Transmembrane</keyword>
<dbReference type="Proteomes" id="UP000317763">
    <property type="component" value="Unassembled WGS sequence"/>
</dbReference>
<protein>
    <submittedName>
        <fullName evidence="11">Phosphoethanolamine transferase EptA</fullName>
        <ecNumber evidence="11">2.7.-.-</ecNumber>
    </submittedName>
</protein>
<evidence type="ECO:0000259" key="9">
    <source>
        <dbReference type="Pfam" id="PF00884"/>
    </source>
</evidence>
<evidence type="ECO:0000259" key="10">
    <source>
        <dbReference type="Pfam" id="PF08019"/>
    </source>
</evidence>
<dbReference type="STRING" id="307486.GCA_000807215_00940"/>
<sequence>MTESVAIKGRATAADGLTAGRSAVRAGGWHPVALLGVLALWLATVGNGPLWLAVVRQLREGGGAVVGPVLLWGAALAALNLALLAWTVWPRWRRPAGIVLLALVALPSHFMLSYGVVIDPSMAANVLHTDAREAGDLIGPTLLAVVVLGVVLPGWWWWRQPVRAVAWRRLLVQQLGVGAVALGVAVALLWVGFSDLAPLMRNHKALRYMINPYNTVYAFTRQAIGERSRAAQPLQPIGEDVVPAAAAANESEAPLVVLVVGETARAANWGLGGYTRQTTPRLAALRERGDLTYFENTTSCGTNTETSVPCLFSARGRADYDGARHEESLLDVLQRAGLAVVWLDNQSGCKGVCDRVPHVKTDTLAVPGLCDGGECHDEVLLRELPGQIAQLDPERRRRGTVAVLHQMGSHGPAYHKRVPSAFRRYTPVCESAQLTACERQAVVNAYDNTIAYTDHVLAETIAWLAAQPRPAALLYVSDHGESLGENGLYLHGMPYALAPAEQTHVPMLMWFNDRMRERLALDGACLRQRAAQPASHDHWFHTVLGLFDLRTRVYDPALDVLRGCRAARAGVG</sequence>
<dbReference type="InterPro" id="IPR058130">
    <property type="entry name" value="PEA_transf_C"/>
</dbReference>
<evidence type="ECO:0000313" key="12">
    <source>
        <dbReference type="Proteomes" id="UP000317763"/>
    </source>
</evidence>
<dbReference type="GO" id="GO:0016776">
    <property type="term" value="F:phosphotransferase activity, phosphate group as acceptor"/>
    <property type="evidence" value="ECO:0007669"/>
    <property type="project" value="TreeGrafter"/>
</dbReference>
<keyword evidence="2" id="KW-1003">Cell membrane</keyword>
<organism evidence="11 12">
    <name type="scientific">Tepidimonas taiwanensis</name>
    <dbReference type="NCBI Taxonomy" id="307486"/>
    <lineage>
        <taxon>Bacteria</taxon>
        <taxon>Pseudomonadati</taxon>
        <taxon>Pseudomonadota</taxon>
        <taxon>Betaproteobacteria</taxon>
        <taxon>Burkholderiales</taxon>
        <taxon>Tepidimonas</taxon>
    </lineage>
</organism>
<dbReference type="InterPro" id="IPR012549">
    <property type="entry name" value="EptA-like_N"/>
</dbReference>
<feature type="transmembrane region" description="Helical" evidence="8">
    <location>
        <begin position="137"/>
        <end position="158"/>
    </location>
</feature>
<evidence type="ECO:0000256" key="1">
    <source>
        <dbReference type="ARBA" id="ARBA00004429"/>
    </source>
</evidence>
<feature type="transmembrane region" description="Helical" evidence="8">
    <location>
        <begin position="170"/>
        <end position="193"/>
    </location>
</feature>
<evidence type="ECO:0000256" key="4">
    <source>
        <dbReference type="ARBA" id="ARBA00022679"/>
    </source>
</evidence>
<feature type="domain" description="Sulfatase N-terminal" evidence="9">
    <location>
        <begin position="254"/>
        <end position="548"/>
    </location>
</feature>
<dbReference type="InterPro" id="IPR000917">
    <property type="entry name" value="Sulfatase_N"/>
</dbReference>
<dbReference type="RefSeq" id="WP_224441009.1">
    <property type="nucleotide sequence ID" value="NZ_CP083911.1"/>
</dbReference>
<proteinExistence type="predicted"/>
<dbReference type="Pfam" id="PF00884">
    <property type="entry name" value="Sulfatase"/>
    <property type="match status" value="1"/>
</dbReference>
<dbReference type="InterPro" id="IPR017850">
    <property type="entry name" value="Alkaline_phosphatase_core_sf"/>
</dbReference>
<dbReference type="EC" id="2.7.-.-" evidence="11"/>
<dbReference type="GO" id="GO:0005886">
    <property type="term" value="C:plasma membrane"/>
    <property type="evidence" value="ECO:0007669"/>
    <property type="project" value="UniProtKB-SubCell"/>
</dbReference>
<keyword evidence="12" id="KW-1185">Reference proteome</keyword>
<comment type="caution">
    <text evidence="11">The sequence shown here is derived from an EMBL/GenBank/DDBJ whole genome shotgun (WGS) entry which is preliminary data.</text>
</comment>
<dbReference type="PANTHER" id="PTHR30443:SF0">
    <property type="entry name" value="PHOSPHOETHANOLAMINE TRANSFERASE EPTA"/>
    <property type="match status" value="1"/>
</dbReference>
<dbReference type="NCBIfam" id="NF028537">
    <property type="entry name" value="P_eth_NH2_trans"/>
    <property type="match status" value="1"/>
</dbReference>
<dbReference type="PANTHER" id="PTHR30443">
    <property type="entry name" value="INNER MEMBRANE PROTEIN"/>
    <property type="match status" value="1"/>
</dbReference>
<keyword evidence="7 8" id="KW-0472">Membrane</keyword>
<dbReference type="CDD" id="cd16017">
    <property type="entry name" value="LptA"/>
    <property type="match status" value="1"/>
</dbReference>
<evidence type="ECO:0000256" key="8">
    <source>
        <dbReference type="SAM" id="Phobius"/>
    </source>
</evidence>
<comment type="subcellular location">
    <subcellularLocation>
        <location evidence="1">Cell inner membrane</location>
        <topology evidence="1">Multi-pass membrane protein</topology>
    </subcellularLocation>
</comment>
<dbReference type="EMBL" id="VJOM01000046">
    <property type="protein sequence ID" value="TSE28799.1"/>
    <property type="molecule type" value="Genomic_DNA"/>
</dbReference>
<feature type="domain" description="Phosphoethanolamine transferase N-terminal" evidence="10">
    <location>
        <begin position="77"/>
        <end position="221"/>
    </location>
</feature>
<keyword evidence="6 8" id="KW-1133">Transmembrane helix</keyword>
<dbReference type="InterPro" id="IPR040423">
    <property type="entry name" value="PEA_transferase"/>
</dbReference>
<gene>
    <name evidence="11" type="primary">eptA</name>
    <name evidence="11" type="ORF">Ttaiw_02502</name>
</gene>
<evidence type="ECO:0000256" key="7">
    <source>
        <dbReference type="ARBA" id="ARBA00023136"/>
    </source>
</evidence>
<dbReference type="GO" id="GO:0009244">
    <property type="term" value="P:lipopolysaccharide core region biosynthetic process"/>
    <property type="evidence" value="ECO:0007669"/>
    <property type="project" value="TreeGrafter"/>
</dbReference>
<evidence type="ECO:0000256" key="2">
    <source>
        <dbReference type="ARBA" id="ARBA00022475"/>
    </source>
</evidence>
<feature type="transmembrane region" description="Helical" evidence="8">
    <location>
        <begin position="96"/>
        <end position="117"/>
    </location>
</feature>